<evidence type="ECO:0000313" key="1">
    <source>
        <dbReference type="EMBL" id="CAD8331106.1"/>
    </source>
</evidence>
<name>A0A6T6ECC2_9STRA</name>
<gene>
    <name evidence="1" type="ORF">CAUS1442_LOCUS3205</name>
    <name evidence="2" type="ORF">CAUS1442_LOCUS3206</name>
</gene>
<reference evidence="1" key="1">
    <citation type="submission" date="2021-01" db="EMBL/GenBank/DDBJ databases">
        <authorList>
            <person name="Corre E."/>
            <person name="Pelletier E."/>
            <person name="Niang G."/>
            <person name="Scheremetjew M."/>
            <person name="Finn R."/>
            <person name="Kale V."/>
            <person name="Holt S."/>
            <person name="Cochrane G."/>
            <person name="Meng A."/>
            <person name="Brown T."/>
            <person name="Cohen L."/>
        </authorList>
    </citation>
    <scope>NUCLEOTIDE SEQUENCE</scope>
    <source>
        <strain evidence="1">CCMP3328</strain>
    </source>
</reference>
<organism evidence="1">
    <name type="scientific">Craspedostauros australis</name>
    <dbReference type="NCBI Taxonomy" id="1486917"/>
    <lineage>
        <taxon>Eukaryota</taxon>
        <taxon>Sar</taxon>
        <taxon>Stramenopiles</taxon>
        <taxon>Ochrophyta</taxon>
        <taxon>Bacillariophyta</taxon>
        <taxon>Bacillariophyceae</taxon>
        <taxon>Bacillariophycidae</taxon>
        <taxon>Naviculales</taxon>
        <taxon>Naviculaceae</taxon>
        <taxon>Craspedostauros</taxon>
    </lineage>
</organism>
<dbReference type="EMBL" id="HBEF01005199">
    <property type="protein sequence ID" value="CAD8331107.1"/>
    <property type="molecule type" value="Transcribed_RNA"/>
</dbReference>
<protein>
    <submittedName>
        <fullName evidence="1">Uncharacterized protein</fullName>
    </submittedName>
</protein>
<dbReference type="EMBL" id="HBEF01005198">
    <property type="protein sequence ID" value="CAD8331106.1"/>
    <property type="molecule type" value="Transcribed_RNA"/>
</dbReference>
<proteinExistence type="predicted"/>
<dbReference type="AlphaFoldDB" id="A0A6T6ECC2"/>
<accession>A0A6T6ECC2</accession>
<evidence type="ECO:0000313" key="2">
    <source>
        <dbReference type="EMBL" id="CAD8331107.1"/>
    </source>
</evidence>
<sequence>MATSKIVEGSVTGGRSGQMLFAAVAALLLPPLLKNDDMPNWDAAPFLATVVLPFGREGLKAAAEHSARSNVSVLIVTIILHTIVGMCEYSCSSTPQTRRR</sequence>